<sequence>MSPPPALAWASWHSRCNGGDCVEVAMGEGQIWVRGSGDADGAVLRFTKGAWAAFLAQLSSGS</sequence>
<organism evidence="2 3">
    <name type="scientific">Nonomuraea typhae</name>
    <dbReference type="NCBI Taxonomy" id="2603600"/>
    <lineage>
        <taxon>Bacteria</taxon>
        <taxon>Bacillati</taxon>
        <taxon>Actinomycetota</taxon>
        <taxon>Actinomycetes</taxon>
        <taxon>Streptosporangiales</taxon>
        <taxon>Streptosporangiaceae</taxon>
        <taxon>Nonomuraea</taxon>
    </lineage>
</organism>
<dbReference type="RefSeq" id="WP_397085458.1">
    <property type="nucleotide sequence ID" value="NZ_JBITGY010000007.1"/>
</dbReference>
<dbReference type="Proteomes" id="UP001612741">
    <property type="component" value="Unassembled WGS sequence"/>
</dbReference>
<gene>
    <name evidence="2" type="ORF">ACIBG2_27375</name>
</gene>
<evidence type="ECO:0000259" key="1">
    <source>
        <dbReference type="Pfam" id="PF04149"/>
    </source>
</evidence>
<comment type="caution">
    <text evidence="2">The sequence shown here is derived from an EMBL/GenBank/DDBJ whole genome shotgun (WGS) entry which is preliminary data.</text>
</comment>
<feature type="domain" description="DUF397" evidence="1">
    <location>
        <begin position="11"/>
        <end position="58"/>
    </location>
</feature>
<protein>
    <submittedName>
        <fullName evidence="2">DUF397 domain-containing protein</fullName>
    </submittedName>
</protein>
<evidence type="ECO:0000313" key="2">
    <source>
        <dbReference type="EMBL" id="MFI6501128.1"/>
    </source>
</evidence>
<name>A0ABW7YYY2_9ACTN</name>
<dbReference type="EMBL" id="JBITGY010000007">
    <property type="protein sequence ID" value="MFI6501128.1"/>
    <property type="molecule type" value="Genomic_DNA"/>
</dbReference>
<keyword evidence="3" id="KW-1185">Reference proteome</keyword>
<proteinExistence type="predicted"/>
<dbReference type="Pfam" id="PF04149">
    <property type="entry name" value="DUF397"/>
    <property type="match status" value="1"/>
</dbReference>
<accession>A0ABW7YYY2</accession>
<reference evidence="2 3" key="1">
    <citation type="submission" date="2024-10" db="EMBL/GenBank/DDBJ databases">
        <title>The Natural Products Discovery Center: Release of the First 8490 Sequenced Strains for Exploring Actinobacteria Biosynthetic Diversity.</title>
        <authorList>
            <person name="Kalkreuter E."/>
            <person name="Kautsar S.A."/>
            <person name="Yang D."/>
            <person name="Bader C.D."/>
            <person name="Teijaro C.N."/>
            <person name="Fluegel L."/>
            <person name="Davis C.M."/>
            <person name="Simpson J.R."/>
            <person name="Lauterbach L."/>
            <person name="Steele A.D."/>
            <person name="Gui C."/>
            <person name="Meng S."/>
            <person name="Li G."/>
            <person name="Viehrig K."/>
            <person name="Ye F."/>
            <person name="Su P."/>
            <person name="Kiefer A.F."/>
            <person name="Nichols A."/>
            <person name="Cepeda A.J."/>
            <person name="Yan W."/>
            <person name="Fan B."/>
            <person name="Jiang Y."/>
            <person name="Adhikari A."/>
            <person name="Zheng C.-J."/>
            <person name="Schuster L."/>
            <person name="Cowan T.M."/>
            <person name="Smanski M.J."/>
            <person name="Chevrette M.G."/>
            <person name="De Carvalho L.P.S."/>
            <person name="Shen B."/>
        </authorList>
    </citation>
    <scope>NUCLEOTIDE SEQUENCE [LARGE SCALE GENOMIC DNA]</scope>
    <source>
        <strain evidence="2 3">NPDC050545</strain>
    </source>
</reference>
<dbReference type="InterPro" id="IPR007278">
    <property type="entry name" value="DUF397"/>
</dbReference>
<evidence type="ECO:0000313" key="3">
    <source>
        <dbReference type="Proteomes" id="UP001612741"/>
    </source>
</evidence>